<feature type="compositionally biased region" description="Polar residues" evidence="1">
    <location>
        <begin position="681"/>
        <end position="691"/>
    </location>
</feature>
<dbReference type="Proteomes" id="UP000799771">
    <property type="component" value="Unassembled WGS sequence"/>
</dbReference>
<evidence type="ECO:0008006" key="4">
    <source>
        <dbReference type="Google" id="ProtNLM"/>
    </source>
</evidence>
<keyword evidence="3" id="KW-1185">Reference proteome</keyword>
<feature type="region of interest" description="Disordered" evidence="1">
    <location>
        <begin position="323"/>
        <end position="409"/>
    </location>
</feature>
<gene>
    <name evidence="2" type="ORF">P153DRAFT_298733</name>
</gene>
<dbReference type="Gene3D" id="2.60.40.10">
    <property type="entry name" value="Immunoglobulins"/>
    <property type="match status" value="1"/>
</dbReference>
<feature type="compositionally biased region" description="Basic and acidic residues" evidence="1">
    <location>
        <begin position="692"/>
        <end position="701"/>
    </location>
</feature>
<dbReference type="RefSeq" id="XP_033520426.1">
    <property type="nucleotide sequence ID" value="XM_033664229.1"/>
</dbReference>
<reference evidence="2" key="1">
    <citation type="journal article" date="2020" name="Stud. Mycol.">
        <title>101 Dothideomycetes genomes: a test case for predicting lifestyles and emergence of pathogens.</title>
        <authorList>
            <person name="Haridas S."/>
            <person name="Albert R."/>
            <person name="Binder M."/>
            <person name="Bloem J."/>
            <person name="Labutti K."/>
            <person name="Salamov A."/>
            <person name="Andreopoulos B."/>
            <person name="Baker S."/>
            <person name="Barry K."/>
            <person name="Bills G."/>
            <person name="Bluhm B."/>
            <person name="Cannon C."/>
            <person name="Castanera R."/>
            <person name="Culley D."/>
            <person name="Daum C."/>
            <person name="Ezra D."/>
            <person name="Gonzalez J."/>
            <person name="Henrissat B."/>
            <person name="Kuo A."/>
            <person name="Liang C."/>
            <person name="Lipzen A."/>
            <person name="Lutzoni F."/>
            <person name="Magnuson J."/>
            <person name="Mondo S."/>
            <person name="Nolan M."/>
            <person name="Ohm R."/>
            <person name="Pangilinan J."/>
            <person name="Park H.-J."/>
            <person name="Ramirez L."/>
            <person name="Alfaro M."/>
            <person name="Sun H."/>
            <person name="Tritt A."/>
            <person name="Yoshinaga Y."/>
            <person name="Zwiers L.-H."/>
            <person name="Turgeon B."/>
            <person name="Goodwin S."/>
            <person name="Spatafora J."/>
            <person name="Crous P."/>
            <person name="Grigoriev I."/>
        </authorList>
    </citation>
    <scope>NUCLEOTIDE SEQUENCE</scope>
    <source>
        <strain evidence="2">CBS 119687</strain>
    </source>
</reference>
<evidence type="ECO:0000313" key="2">
    <source>
        <dbReference type="EMBL" id="KAF2126034.1"/>
    </source>
</evidence>
<feature type="compositionally biased region" description="Low complexity" evidence="1">
    <location>
        <begin position="265"/>
        <end position="275"/>
    </location>
</feature>
<feature type="compositionally biased region" description="Polar residues" evidence="1">
    <location>
        <begin position="455"/>
        <end position="465"/>
    </location>
</feature>
<feature type="compositionally biased region" description="Basic and acidic residues" evidence="1">
    <location>
        <begin position="339"/>
        <end position="356"/>
    </location>
</feature>
<sequence>MTAKATISFSQPGVQPPVYVVTPLSNPPWETLELTVDDEKMPSGDLVFTRHFNDVGEGSYQYKIRIGEGYWVLDESKETATDEQGNRNNVIHAKGPPPNIRKDSTTDASALSQLPSSPVPFVVVEKAADQEQPDVGDAEPQKLPVDADKRAADAEPDFEETKASSPVDADPPELPEVPLLVVEKTDNEPTYGDDFGDDATTAQKVAHEMRAADASPDKLVITPEDHVEPSTKEEESAPLFEHETYQTGEQLPESPSMETPDEESVQSSTDQTSSSGIVHTPSEADESQEDNEFSHAPLLPHETGLGNRASEFDRVPLLSHEMEDGTDEFSNGPLLSHETGFKNDSAIHSDDGDELAKSPLLSHETGFPQSKGSDIVTEYSEEDLEPQPYTRFDDSHEEENGVPLLPHERDMRAASISGSERSMDDGLFLPNAQPSFGYETSNARGLFGGGGRSSIFRTGTDSSSLPHKLPKSDEEDDNLHDASLEPFPTSREQILERVATIGHHLPEDQVVDEQHSPQMSVMSQACSSVDLRQINSYASLPSVLEEGDDDEYEAAGDFGSPVMMGGRHTRVPNSFFGFARDPNATPVSEDNRRLELVEEVEADEPNTHTAESSEASSLGKNDGAKDLPTPLAKLVDSAATPAKVLNSLIAPLTPKVGSTSTDKETSESEPRQRRELEKDSANVTTTPSAPSEDTKNSIKDKVARIVSPDALQRLDRPHKSFLQNLLRVVFRPAR</sequence>
<organism evidence="2 3">
    <name type="scientific">Dothidotthia symphoricarpi CBS 119687</name>
    <dbReference type="NCBI Taxonomy" id="1392245"/>
    <lineage>
        <taxon>Eukaryota</taxon>
        <taxon>Fungi</taxon>
        <taxon>Dikarya</taxon>
        <taxon>Ascomycota</taxon>
        <taxon>Pezizomycotina</taxon>
        <taxon>Dothideomycetes</taxon>
        <taxon>Pleosporomycetidae</taxon>
        <taxon>Pleosporales</taxon>
        <taxon>Dothidotthiaceae</taxon>
        <taxon>Dothidotthia</taxon>
    </lineage>
</organism>
<feature type="compositionally biased region" description="Basic and acidic residues" evidence="1">
    <location>
        <begin position="223"/>
        <end position="244"/>
    </location>
</feature>
<evidence type="ECO:0000256" key="1">
    <source>
        <dbReference type="SAM" id="MobiDB-lite"/>
    </source>
</evidence>
<dbReference type="GeneID" id="54404661"/>
<feature type="region of interest" description="Disordered" evidence="1">
    <location>
        <begin position="653"/>
        <end position="701"/>
    </location>
</feature>
<accession>A0A6A6A4I5</accession>
<proteinExistence type="predicted"/>
<dbReference type="InterPro" id="IPR013783">
    <property type="entry name" value="Ig-like_fold"/>
</dbReference>
<feature type="compositionally biased region" description="Basic and acidic residues" evidence="1">
    <location>
        <begin position="661"/>
        <end position="680"/>
    </location>
</feature>
<feature type="compositionally biased region" description="Polar residues" evidence="1">
    <location>
        <begin position="607"/>
        <end position="619"/>
    </location>
</feature>
<feature type="region of interest" description="Disordered" evidence="1">
    <location>
        <begin position="77"/>
        <end position="307"/>
    </location>
</feature>
<dbReference type="EMBL" id="ML977514">
    <property type="protein sequence ID" value="KAF2126034.1"/>
    <property type="molecule type" value="Genomic_DNA"/>
</dbReference>
<evidence type="ECO:0000313" key="3">
    <source>
        <dbReference type="Proteomes" id="UP000799771"/>
    </source>
</evidence>
<protein>
    <recommendedName>
        <fullName evidence="4">AMP-activated protein kinase glycogen-binding domain-containing protein</fullName>
    </recommendedName>
</protein>
<feature type="compositionally biased region" description="Polar residues" evidence="1">
    <location>
        <begin position="106"/>
        <end position="116"/>
    </location>
</feature>
<dbReference type="CDD" id="cd02859">
    <property type="entry name" value="E_set_AMPKbeta_like_N"/>
    <property type="match status" value="1"/>
</dbReference>
<dbReference type="AlphaFoldDB" id="A0A6A6A4I5"/>
<feature type="region of interest" description="Disordered" evidence="1">
    <location>
        <begin position="440"/>
        <end position="490"/>
    </location>
</feature>
<name>A0A6A6A4I5_9PLEO</name>
<feature type="region of interest" description="Disordered" evidence="1">
    <location>
        <begin position="599"/>
        <end position="624"/>
    </location>
</feature>
<dbReference type="OrthoDB" id="5350410at2759"/>